<evidence type="ECO:0000313" key="2">
    <source>
        <dbReference type="EMBL" id="MBM7809887.1"/>
    </source>
</evidence>
<name>A0A8T8I033_9PSEU</name>
<feature type="transmembrane region" description="Helical" evidence="1">
    <location>
        <begin position="48"/>
        <end position="69"/>
    </location>
</feature>
<organism evidence="3 4">
    <name type="scientific">Saccharothrix algeriensis</name>
    <dbReference type="NCBI Taxonomy" id="173560"/>
    <lineage>
        <taxon>Bacteria</taxon>
        <taxon>Bacillati</taxon>
        <taxon>Actinomycetota</taxon>
        <taxon>Actinomycetes</taxon>
        <taxon>Pseudonocardiales</taxon>
        <taxon>Pseudonocardiaceae</taxon>
        <taxon>Saccharothrix</taxon>
    </lineage>
</organism>
<evidence type="ECO:0000313" key="3">
    <source>
        <dbReference type="EMBL" id="QTR04142.1"/>
    </source>
</evidence>
<proteinExistence type="predicted"/>
<keyword evidence="5" id="KW-1185">Reference proteome</keyword>
<keyword evidence="1" id="KW-0812">Transmembrane</keyword>
<keyword evidence="1" id="KW-1133">Transmembrane helix</keyword>
<dbReference type="EMBL" id="CP072788">
    <property type="protein sequence ID" value="QTR04142.1"/>
    <property type="molecule type" value="Genomic_DNA"/>
</dbReference>
<keyword evidence="1" id="KW-0472">Membrane</keyword>
<sequence>MSGRARRALLHQARGVASLWWWVRGRRQDVGPGDVALGHARDRTSMTVALAGVLAVEAAVVGFLVPWPAVHVLDALAVLQVLGVAAIAVTRPHYLHDDVLVLREGALFEVRVPLASVAAVRVDRRLHSGRTRELTARPGPEGGAELSIAAGNQTDVLLVLSEPVTVADPGGPTGEAVAVRFRADEPHAAVAAIKTAAARAAHRP</sequence>
<dbReference type="RefSeq" id="WP_204840943.1">
    <property type="nucleotide sequence ID" value="NZ_JAFBCL010000001.1"/>
</dbReference>
<accession>A0A8T8I033</accession>
<evidence type="ECO:0000256" key="1">
    <source>
        <dbReference type="SAM" id="Phobius"/>
    </source>
</evidence>
<reference evidence="2 5" key="1">
    <citation type="submission" date="2021-01" db="EMBL/GenBank/DDBJ databases">
        <title>Sequencing the genomes of 1000 actinobacteria strains.</title>
        <authorList>
            <person name="Klenk H.-P."/>
        </authorList>
    </citation>
    <scope>NUCLEOTIDE SEQUENCE [LARGE SCALE GENOMIC DNA]</scope>
    <source>
        <strain evidence="2 5">DSM 44581</strain>
    </source>
</reference>
<reference evidence="3" key="2">
    <citation type="submission" date="2021-04" db="EMBL/GenBank/DDBJ databases">
        <title>Saccharothrix algeriensis WGS.</title>
        <authorList>
            <person name="Stuskova K."/>
            <person name="Hakalova E."/>
            <person name="Tebbal A.B."/>
            <person name="Eichmeier A."/>
        </authorList>
    </citation>
    <scope>NUCLEOTIDE SEQUENCE</scope>
    <source>
        <strain evidence="3">NRRL B-24137</strain>
    </source>
</reference>
<evidence type="ECO:0000313" key="4">
    <source>
        <dbReference type="Proteomes" id="UP000671828"/>
    </source>
</evidence>
<dbReference type="EMBL" id="JAFBCL010000001">
    <property type="protein sequence ID" value="MBM7809887.1"/>
    <property type="molecule type" value="Genomic_DNA"/>
</dbReference>
<gene>
    <name evidence="3" type="ORF">J7S33_03980</name>
    <name evidence="2" type="ORF">JOE68_000752</name>
</gene>
<dbReference type="AlphaFoldDB" id="A0A8T8I033"/>
<dbReference type="Proteomes" id="UP001195724">
    <property type="component" value="Unassembled WGS sequence"/>
</dbReference>
<evidence type="ECO:0000313" key="5">
    <source>
        <dbReference type="Proteomes" id="UP001195724"/>
    </source>
</evidence>
<protein>
    <submittedName>
        <fullName evidence="3">Uncharacterized protein</fullName>
    </submittedName>
</protein>
<dbReference type="Proteomes" id="UP000671828">
    <property type="component" value="Chromosome"/>
</dbReference>